<accession>A0A382KRZ5</accession>
<organism evidence="1">
    <name type="scientific">marine metagenome</name>
    <dbReference type="NCBI Taxonomy" id="408172"/>
    <lineage>
        <taxon>unclassified sequences</taxon>
        <taxon>metagenomes</taxon>
        <taxon>ecological metagenomes</taxon>
    </lineage>
</organism>
<evidence type="ECO:0000313" key="1">
    <source>
        <dbReference type="EMBL" id="SVC25677.1"/>
    </source>
</evidence>
<dbReference type="AlphaFoldDB" id="A0A382KRZ5"/>
<evidence type="ECO:0008006" key="2">
    <source>
        <dbReference type="Google" id="ProtNLM"/>
    </source>
</evidence>
<sequence length="410" mass="42248">GADAEINLDSESTDGAAMRLYLTSLMLALALSVAPVSGQSIFNSAGVGLPLEALDGRSRALGSFGIGLPGASLVPADPGAVGRLILPTGVISAQPTWAEYTEDGSGKTQYSQGGRFPLIGMAYPVLGGTATVQLTSFLDQNFSGERPVTVDLGGVPVDATDLFLQDGSVSTILVGYGRYILPNTAVGLNIGRYAGTAERKLARSFGDIGNTTGSGDVADYETQGLWSYSGEVISGGVSSDLSSVIRVAASATWSTDLGAQASEETAGLNRSFSIPLQLSFGTSVRLSPGLIVVASATRADWSRTEKDLVSGAKARTASGFGVGLELSQARVLGKEAPLRVGYRSTELPFTLGSDGVNERIFSGGLALTLNETDGVVLATTDLAVERGQRSGGGVTEDFWRGTISVRLASF</sequence>
<feature type="non-terminal residue" evidence="1">
    <location>
        <position position="1"/>
    </location>
</feature>
<proteinExistence type="predicted"/>
<reference evidence="1" key="1">
    <citation type="submission" date="2018-05" db="EMBL/GenBank/DDBJ databases">
        <authorList>
            <person name="Lanie J.A."/>
            <person name="Ng W.-L."/>
            <person name="Kazmierczak K.M."/>
            <person name="Andrzejewski T.M."/>
            <person name="Davidsen T.M."/>
            <person name="Wayne K.J."/>
            <person name="Tettelin H."/>
            <person name="Glass J.I."/>
            <person name="Rusch D."/>
            <person name="Podicherti R."/>
            <person name="Tsui H.-C.T."/>
            <person name="Winkler M.E."/>
        </authorList>
    </citation>
    <scope>NUCLEOTIDE SEQUENCE</scope>
</reference>
<gene>
    <name evidence="1" type="ORF">METZ01_LOCUS278531</name>
</gene>
<protein>
    <recommendedName>
        <fullName evidence="2">Autotransporter domain-containing protein</fullName>
    </recommendedName>
</protein>
<dbReference type="Gene3D" id="2.40.160.60">
    <property type="entry name" value="Outer membrane protein transport protein (OMPP1/FadL/TodX)"/>
    <property type="match status" value="1"/>
</dbReference>
<name>A0A382KRZ5_9ZZZZ</name>
<dbReference type="EMBL" id="UINC01081632">
    <property type="protein sequence ID" value="SVC25677.1"/>
    <property type="molecule type" value="Genomic_DNA"/>
</dbReference>